<accession>A0A5N0TN35</accession>
<gene>
    <name evidence="4" type="ORF">F6B40_01485</name>
</gene>
<dbReference type="EMBL" id="VYUY01000003">
    <property type="protein sequence ID" value="KAA9135881.1"/>
    <property type="molecule type" value="Genomic_DNA"/>
</dbReference>
<evidence type="ECO:0000256" key="1">
    <source>
        <dbReference type="SAM" id="MobiDB-lite"/>
    </source>
</evidence>
<evidence type="ECO:0000313" key="5">
    <source>
        <dbReference type="Proteomes" id="UP000326838"/>
    </source>
</evidence>
<feature type="signal peptide" evidence="2">
    <location>
        <begin position="1"/>
        <end position="21"/>
    </location>
</feature>
<proteinExistence type="predicted"/>
<feature type="chain" id="PRO_5039014699" description="PKD domain-containing protein" evidence="2">
    <location>
        <begin position="22"/>
        <end position="268"/>
    </location>
</feature>
<dbReference type="Proteomes" id="UP000326838">
    <property type="component" value="Unassembled WGS sequence"/>
</dbReference>
<feature type="region of interest" description="Disordered" evidence="1">
    <location>
        <begin position="42"/>
        <end position="85"/>
    </location>
</feature>
<evidence type="ECO:0000256" key="2">
    <source>
        <dbReference type="SAM" id="SignalP"/>
    </source>
</evidence>
<comment type="caution">
    <text evidence="4">The sequence shown here is derived from an EMBL/GenBank/DDBJ whole genome shotgun (WGS) entry which is preliminary data.</text>
</comment>
<feature type="domain" description="PKD" evidence="3">
    <location>
        <begin position="164"/>
        <end position="217"/>
    </location>
</feature>
<evidence type="ECO:0000313" key="4">
    <source>
        <dbReference type="EMBL" id="KAA9135881.1"/>
    </source>
</evidence>
<dbReference type="PROSITE" id="PS50093">
    <property type="entry name" value="PKD"/>
    <property type="match status" value="1"/>
</dbReference>
<keyword evidence="2" id="KW-0732">Signal</keyword>
<keyword evidence="5" id="KW-1185">Reference proteome</keyword>
<name>A0A5N0TN35_9MICO</name>
<dbReference type="AlphaFoldDB" id="A0A5N0TN35"/>
<organism evidence="4 5">
    <name type="scientific">Microbacterium caowuchunii</name>
    <dbReference type="NCBI Taxonomy" id="2614638"/>
    <lineage>
        <taxon>Bacteria</taxon>
        <taxon>Bacillati</taxon>
        <taxon>Actinomycetota</taxon>
        <taxon>Actinomycetes</taxon>
        <taxon>Micrococcales</taxon>
        <taxon>Microbacteriaceae</taxon>
        <taxon>Microbacterium</taxon>
    </lineage>
</organism>
<protein>
    <recommendedName>
        <fullName evidence="3">PKD domain-containing protein</fullName>
    </recommendedName>
</protein>
<sequence length="268" mass="26862">MRIGTLLATLLLGISGLSVSAGTTCDGSNTWTNCSITNTGSQIDIGGAGTRPGGPGGGSGGGGQQGGGEQGGGAEEDAGPRYDEDGNLLAPGCRTVLCRDGYSVGVIPEVTLADLASFRPAAPTLASEPAGIGIVGMPTNLVSAASAQSIPGELFGYDVVVRFTPSAFRFSYGDGASRSAPSGGASWAALGQPQFTPTATSHPYTSRGDYLASVTVAYRASVSFDGGRWRDVEGVVEVTTGGHAVRIVEARTALVDRTCLENPAGPGC</sequence>
<evidence type="ECO:0000259" key="3">
    <source>
        <dbReference type="PROSITE" id="PS50093"/>
    </source>
</evidence>
<dbReference type="RefSeq" id="WP_150891735.1">
    <property type="nucleotide sequence ID" value="NZ_VYUY01000003.1"/>
</dbReference>
<reference evidence="5" key="1">
    <citation type="submission" date="2019-09" db="EMBL/GenBank/DDBJ databases">
        <title>Mumia zhuanghuii sp. nov. isolated from the intestinal contents of plateau pika (Ochotona curzoniae) in the Qinghai-Tibet plateau of China.</title>
        <authorList>
            <person name="Tian Z."/>
        </authorList>
    </citation>
    <scope>NUCLEOTIDE SEQUENCE [LARGE SCALE GENOMIC DNA]</scope>
    <source>
        <strain evidence="5">L-033</strain>
    </source>
</reference>
<dbReference type="InterPro" id="IPR000601">
    <property type="entry name" value="PKD_dom"/>
</dbReference>
<feature type="compositionally biased region" description="Gly residues" evidence="1">
    <location>
        <begin position="46"/>
        <end position="73"/>
    </location>
</feature>